<comment type="caution">
    <text evidence="1">The sequence shown here is derived from an EMBL/GenBank/DDBJ whole genome shotgun (WGS) entry which is preliminary data.</text>
</comment>
<organism evidence="1 2">
    <name type="scientific">Pseudokineococcus lusitanus</name>
    <dbReference type="NCBI Taxonomy" id="763993"/>
    <lineage>
        <taxon>Bacteria</taxon>
        <taxon>Bacillati</taxon>
        <taxon>Actinomycetota</taxon>
        <taxon>Actinomycetes</taxon>
        <taxon>Kineosporiales</taxon>
        <taxon>Kineosporiaceae</taxon>
        <taxon>Pseudokineococcus</taxon>
    </lineage>
</organism>
<proteinExistence type="predicted"/>
<dbReference type="InterPro" id="IPR002591">
    <property type="entry name" value="Phosphodiest/P_Trfase"/>
</dbReference>
<dbReference type="InParanoid" id="A0A3N1G8W8"/>
<protein>
    <submittedName>
        <fullName evidence="1">Putative AlkP superfamily pyrophosphatase or phosphodiesterase</fullName>
    </submittedName>
</protein>
<name>A0A3N1G8W8_9ACTN</name>
<dbReference type="AlphaFoldDB" id="A0A3N1G8W8"/>
<evidence type="ECO:0000313" key="1">
    <source>
        <dbReference type="EMBL" id="ROP26657.1"/>
    </source>
</evidence>
<dbReference type="SUPFAM" id="SSF53649">
    <property type="entry name" value="Alkaline phosphatase-like"/>
    <property type="match status" value="1"/>
</dbReference>
<dbReference type="InterPro" id="IPR017850">
    <property type="entry name" value="Alkaline_phosphatase_core_sf"/>
</dbReference>
<dbReference type="PANTHER" id="PTHR10151:SF120">
    <property type="entry name" value="BIS(5'-ADENOSYL)-TRIPHOSPHATASE"/>
    <property type="match status" value="1"/>
</dbReference>
<dbReference type="EMBL" id="RJKN01000011">
    <property type="protein sequence ID" value="ROP26657.1"/>
    <property type="molecule type" value="Genomic_DNA"/>
</dbReference>
<dbReference type="OrthoDB" id="9779267at2"/>
<dbReference type="Pfam" id="PF01663">
    <property type="entry name" value="Phosphodiest"/>
    <property type="match status" value="1"/>
</dbReference>
<dbReference type="Proteomes" id="UP000276232">
    <property type="component" value="Unassembled WGS sequence"/>
</dbReference>
<dbReference type="PANTHER" id="PTHR10151">
    <property type="entry name" value="ECTONUCLEOTIDE PYROPHOSPHATASE/PHOSPHODIESTERASE"/>
    <property type="match status" value="1"/>
</dbReference>
<accession>A0A3N1G8W8</accession>
<dbReference type="Gene3D" id="3.40.720.10">
    <property type="entry name" value="Alkaline Phosphatase, subunit A"/>
    <property type="match status" value="1"/>
</dbReference>
<dbReference type="GO" id="GO:0016787">
    <property type="term" value="F:hydrolase activity"/>
    <property type="evidence" value="ECO:0007669"/>
    <property type="project" value="UniProtKB-ARBA"/>
</dbReference>
<keyword evidence="2" id="KW-1185">Reference proteome</keyword>
<dbReference type="RefSeq" id="WP_123381351.1">
    <property type="nucleotide sequence ID" value="NZ_RJKN01000011.1"/>
</dbReference>
<evidence type="ECO:0000313" key="2">
    <source>
        <dbReference type="Proteomes" id="UP000276232"/>
    </source>
</evidence>
<reference evidence="1 2" key="1">
    <citation type="journal article" date="2015" name="Stand. Genomic Sci.">
        <title>Genomic Encyclopedia of Bacterial and Archaeal Type Strains, Phase III: the genomes of soil and plant-associated and newly described type strains.</title>
        <authorList>
            <person name="Whitman W.B."/>
            <person name="Woyke T."/>
            <person name="Klenk H.P."/>
            <person name="Zhou Y."/>
            <person name="Lilburn T.G."/>
            <person name="Beck B.J."/>
            <person name="De Vos P."/>
            <person name="Vandamme P."/>
            <person name="Eisen J.A."/>
            <person name="Garrity G."/>
            <person name="Hugenholtz P."/>
            <person name="Kyrpides N.C."/>
        </authorList>
    </citation>
    <scope>NUCLEOTIDE SEQUENCE [LARGE SCALE GENOMIC DNA]</scope>
    <source>
        <strain evidence="1 2">CECT 7306</strain>
    </source>
</reference>
<sequence length="380" mass="39535">MTPAAGAGDEPFDGALSDVLPAVAAALGAPQRSVDLALPEAARAVVVLVDGLGDAQLAGAGADAGRLREMRGDGRVLRTGHPSTTATSMGSFGTGLLPGAHGLVGYDVLDPDRGVLLNELAWDTAVDPRRWQPTPTVFQHLVAAGVACTQVGPAHFAGSGLTEAALRGPEFVSARTLDARVDATARAVRATPRGLVYLYWGEVDRTGHESGWQTEAWRREIAEVDLALRTLERRLPPDALLVVTADHGMVDVPGGAARLDLADDAELARDVPLSGGEPRAPMLYCAPGRAEDVAARWRALLGDRAEVLLRAEAVAAGWFGPVAEHVLPRIGDVVVACAAGTSVHDSRTQRPALKGLVGMHGGRTRDEVAVPLLVAGPRAA</sequence>
<gene>
    <name evidence="1" type="ORF">EDC03_3294</name>
</gene>